<evidence type="ECO:0000313" key="12">
    <source>
        <dbReference type="EMBL" id="EJK61936.1"/>
    </source>
</evidence>
<name>K0SLV6_THAOC</name>
<comment type="subcellular location">
    <subcellularLocation>
        <location evidence="1">Endoplasmic reticulum membrane</location>
        <topology evidence="1">Multi-pass membrane protein</topology>
    </subcellularLocation>
</comment>
<dbReference type="OMA" id="DWETYMI"/>
<dbReference type="OrthoDB" id="20028at2759"/>
<keyword evidence="8 11" id="KW-1133">Transmembrane helix</keyword>
<keyword evidence="9 11" id="KW-0472">Membrane</keyword>
<gene>
    <name evidence="12" type="ORF">THAOC_17486</name>
</gene>
<dbReference type="Proteomes" id="UP000266841">
    <property type="component" value="Unassembled WGS sequence"/>
</dbReference>
<evidence type="ECO:0000256" key="7">
    <source>
        <dbReference type="ARBA" id="ARBA00022824"/>
    </source>
</evidence>
<accession>K0SLV6</accession>
<proteinExistence type="predicted"/>
<evidence type="ECO:0000256" key="8">
    <source>
        <dbReference type="ARBA" id="ARBA00022989"/>
    </source>
</evidence>
<protein>
    <recommendedName>
        <fullName evidence="3">dolichyl-P-Man:Man5GlcNAc2-PP-dolichol alpha-1,3-mannosyltransferase</fullName>
        <ecNumber evidence="3">2.4.1.258</ecNumber>
    </recommendedName>
</protein>
<comment type="caution">
    <text evidence="12">The sequence shown here is derived from an EMBL/GenBank/DDBJ whole genome shotgun (WGS) entry which is preliminary data.</text>
</comment>
<evidence type="ECO:0000256" key="4">
    <source>
        <dbReference type="ARBA" id="ARBA00022676"/>
    </source>
</evidence>
<keyword evidence="7" id="KW-0256">Endoplasmic reticulum</keyword>
<dbReference type="EMBL" id="AGNL01019300">
    <property type="protein sequence ID" value="EJK61936.1"/>
    <property type="molecule type" value="Genomic_DNA"/>
</dbReference>
<dbReference type="AlphaFoldDB" id="K0SLV6"/>
<comment type="pathway">
    <text evidence="2">Protein modification; protein glycosylation.</text>
</comment>
<feature type="transmembrane region" description="Helical" evidence="11">
    <location>
        <begin position="455"/>
        <end position="474"/>
    </location>
</feature>
<keyword evidence="13" id="KW-1185">Reference proteome</keyword>
<reference evidence="12 13" key="1">
    <citation type="journal article" date="2012" name="Genome Biol.">
        <title>Genome and low-iron response of an oceanic diatom adapted to chronic iron limitation.</title>
        <authorList>
            <person name="Lommer M."/>
            <person name="Specht M."/>
            <person name="Roy A.S."/>
            <person name="Kraemer L."/>
            <person name="Andreson R."/>
            <person name="Gutowska M.A."/>
            <person name="Wolf J."/>
            <person name="Bergner S.V."/>
            <person name="Schilhabel M.B."/>
            <person name="Klostermeier U.C."/>
            <person name="Beiko R.G."/>
            <person name="Rosenstiel P."/>
            <person name="Hippler M."/>
            <person name="Laroche J."/>
        </authorList>
    </citation>
    <scope>NUCLEOTIDE SEQUENCE [LARGE SCALE GENOMIC DNA]</scope>
    <source>
        <strain evidence="12 13">CCMP1005</strain>
    </source>
</reference>
<evidence type="ECO:0000256" key="9">
    <source>
        <dbReference type="ARBA" id="ARBA00023136"/>
    </source>
</evidence>
<evidence type="ECO:0000256" key="3">
    <source>
        <dbReference type="ARBA" id="ARBA00011964"/>
    </source>
</evidence>
<feature type="transmembrane region" description="Helical" evidence="11">
    <location>
        <begin position="406"/>
        <end position="423"/>
    </location>
</feature>
<feature type="transmembrane region" description="Helical" evidence="11">
    <location>
        <begin position="226"/>
        <end position="245"/>
    </location>
</feature>
<dbReference type="PANTHER" id="PTHR12646">
    <property type="entry name" value="NOT56 - RELATED"/>
    <property type="match status" value="1"/>
</dbReference>
<comment type="catalytic activity">
    <reaction evidence="10">
        <text>an alpha-D-Man-(1-&gt;2)-alpha-D-Man-(1-&gt;2)-alpha-D-Man-(1-&gt;3)-[alpha-D-Man-(1-&gt;6)]-beta-D-Man-(1-&gt;4)-beta-D-GlcNAc-(1-&gt;4)-alpha-D-GlcNAc-diphospho-di-trans,poly-cis-dolichol + a di-trans,poly-cis-dolichyl beta-D-mannosyl phosphate = an alpha-D-Man-(1-&gt;2)-alpha-D-Man-(1-&gt;2)-alpha-D-Man-(1-&gt;3)-[alpha-D-Man-(1-&gt;3)-alpha-D-Man-(1-&gt;6)]-beta-D-Man-(1-&gt;4)-beta-D-GlcNAc-(1-&gt;4)-alpha-D-GlcNAc-diphospho-di-trans,poly-cis-dolichol + a di-trans,poly-cis-dolichyl phosphate + H(+)</text>
        <dbReference type="Rhea" id="RHEA:29527"/>
        <dbReference type="Rhea" id="RHEA-COMP:19498"/>
        <dbReference type="Rhea" id="RHEA-COMP:19501"/>
        <dbReference type="Rhea" id="RHEA-COMP:19516"/>
        <dbReference type="Rhea" id="RHEA-COMP:19517"/>
        <dbReference type="ChEBI" id="CHEBI:15378"/>
        <dbReference type="ChEBI" id="CHEBI:57683"/>
        <dbReference type="ChEBI" id="CHEBI:58211"/>
        <dbReference type="ChEBI" id="CHEBI:132515"/>
        <dbReference type="ChEBI" id="CHEBI:132516"/>
        <dbReference type="EC" id="2.4.1.258"/>
    </reaction>
    <physiologicalReaction direction="left-to-right" evidence="10">
        <dbReference type="Rhea" id="RHEA:29528"/>
    </physiologicalReaction>
</comment>
<keyword evidence="5" id="KW-0808">Transferase</keyword>
<evidence type="ECO:0000256" key="2">
    <source>
        <dbReference type="ARBA" id="ARBA00004922"/>
    </source>
</evidence>
<keyword evidence="6 11" id="KW-0812">Transmembrane</keyword>
<sequence length="571" mass="63769">MAFPSDAPHGSTLFYDTATARLIGSSSRLSIDGVSTYRDCYKRWCHRGPSGRGSVAGVQSILIRSKVRKDIGPSYDVFHSHASEFAVPISCVGACRRVARAFVSLAHRAYDVPFAALLLVGEALLTTAIVTKVAYTEIDWTAPASVQHNRLTTASAYMQEVTAYQNGERDYVAIRGDTGPLVYPAGFLYLYGWLKSFSTLGDNGGATRSDELGLGGSTSVEAIRRIQWVFVTLYLFNSMIVLALYQKVLGRIRQASSSQIDPILVWTWRILMGITCLSRRVHSIFVLRLFNDAPAMTLLHTSMLLFTEDYWGLGCVAFSLAVSIKMNILLFAPGLLLLLLQKNQCIAGTIKHLSICASIQLLLGWPFLSTHPISYLRKAFELDRVFFFKWTVNWKFLPEYVFVSKPWALLLLAGHLGTLKILASRWRKASVRQRGTAASAGWMSFTSKDRGKIRLSAEYIVYTMFATNYIGIAFARTLHYQFYCWYFYSLPILHGLSWISTSRNAPASASRILLNLLLSVTAIVGAEFAFNVFPATAQSSIILQISHLFLLGKIIMSDVPTMEFHDERKLK</sequence>
<feature type="transmembrane region" description="Helical" evidence="11">
    <location>
        <begin position="512"/>
        <end position="535"/>
    </location>
</feature>
<dbReference type="Pfam" id="PF05208">
    <property type="entry name" value="ALG3"/>
    <property type="match status" value="1"/>
</dbReference>
<feature type="transmembrane region" description="Helical" evidence="11">
    <location>
        <begin position="480"/>
        <end position="500"/>
    </location>
</feature>
<dbReference type="eggNOG" id="KOG2762">
    <property type="taxonomic scope" value="Eukaryota"/>
</dbReference>
<evidence type="ECO:0000256" key="5">
    <source>
        <dbReference type="ARBA" id="ARBA00022679"/>
    </source>
</evidence>
<dbReference type="GO" id="GO:0052925">
    <property type="term" value="F:dol-P-Man:Man(5)GlcNAc(2)-PP-Dol alpha-1,3-mannosyltransferase activity"/>
    <property type="evidence" value="ECO:0007669"/>
    <property type="project" value="UniProtKB-EC"/>
</dbReference>
<evidence type="ECO:0000256" key="11">
    <source>
        <dbReference type="SAM" id="Phobius"/>
    </source>
</evidence>
<keyword evidence="4" id="KW-0328">Glycosyltransferase</keyword>
<dbReference type="InterPro" id="IPR007873">
    <property type="entry name" value="Glycosyltransferase_ALG3"/>
</dbReference>
<evidence type="ECO:0000256" key="6">
    <source>
        <dbReference type="ARBA" id="ARBA00022692"/>
    </source>
</evidence>
<evidence type="ECO:0000256" key="10">
    <source>
        <dbReference type="ARBA" id="ARBA00049506"/>
    </source>
</evidence>
<evidence type="ECO:0000313" key="13">
    <source>
        <dbReference type="Proteomes" id="UP000266841"/>
    </source>
</evidence>
<dbReference type="PANTHER" id="PTHR12646:SF0">
    <property type="entry name" value="DOL-P-MAN:MAN(5)GLCNAC(2)-PP-DOL ALPHA-1,3-MANNOSYLTRANSFERASE"/>
    <property type="match status" value="1"/>
</dbReference>
<organism evidence="12 13">
    <name type="scientific">Thalassiosira oceanica</name>
    <name type="common">Marine diatom</name>
    <dbReference type="NCBI Taxonomy" id="159749"/>
    <lineage>
        <taxon>Eukaryota</taxon>
        <taxon>Sar</taxon>
        <taxon>Stramenopiles</taxon>
        <taxon>Ochrophyta</taxon>
        <taxon>Bacillariophyta</taxon>
        <taxon>Coscinodiscophyceae</taxon>
        <taxon>Thalassiosirophycidae</taxon>
        <taxon>Thalassiosirales</taxon>
        <taxon>Thalassiosiraceae</taxon>
        <taxon>Thalassiosira</taxon>
    </lineage>
</organism>
<feature type="transmembrane region" description="Helical" evidence="11">
    <location>
        <begin position="310"/>
        <end position="340"/>
    </location>
</feature>
<evidence type="ECO:0000256" key="1">
    <source>
        <dbReference type="ARBA" id="ARBA00004477"/>
    </source>
</evidence>
<dbReference type="GO" id="GO:0005789">
    <property type="term" value="C:endoplasmic reticulum membrane"/>
    <property type="evidence" value="ECO:0007669"/>
    <property type="project" value="UniProtKB-SubCell"/>
</dbReference>
<feature type="transmembrane region" description="Helical" evidence="11">
    <location>
        <begin position="352"/>
        <end position="368"/>
    </location>
</feature>
<dbReference type="EC" id="2.4.1.258" evidence="3"/>